<dbReference type="Proteomes" id="UP000190044">
    <property type="component" value="Unassembled WGS sequence"/>
</dbReference>
<keyword evidence="3" id="KW-1185">Reference proteome</keyword>
<gene>
    <name evidence="2" type="ORF">SAMN06295937_1008112</name>
</gene>
<dbReference type="PANTHER" id="PTHR33835">
    <property type="entry name" value="YALI0C07656P"/>
    <property type="match status" value="1"/>
</dbReference>
<dbReference type="PANTHER" id="PTHR33835:SF1">
    <property type="entry name" value="METALLO-BETA-LACTAMASE DOMAIN-CONTAINING PROTEIN"/>
    <property type="match status" value="1"/>
</dbReference>
<name>A0A1T5C1T0_9SPHN</name>
<sequence length="326" mass="35491">MASLPPSGGEAAARRVDQGARGGAAPLHPLCRGFAAGRKPGALPRGGHAKRRSQCALLAASASRGTRGRFGPATALLIGCGTMESFTPYAPLNVPKPFGEAIWTVDGPEIRMDYAFGSIPFPTRMTVVRLADGGLWLHSPIEPDDALFAAVDLLGPVTWLVAPNSIHYWYVADWQQRYPRARTAAVPRLAERAKRPFRVDAVLEGGAPWPREEIALVLVPGTAVNEAVFFHTASRTVILADLIENFEPARVRHRLYRWLIRLSGAAAPHGRAPIDLRVTFWPKRRAVRAAVASILAWPCERIIMAHGLPHASNGASELRRALNWAR</sequence>
<dbReference type="InterPro" id="IPR025638">
    <property type="entry name" value="DUF4336"/>
</dbReference>
<proteinExistence type="predicted"/>
<dbReference type="Pfam" id="PF14234">
    <property type="entry name" value="DUF4336"/>
    <property type="match status" value="1"/>
</dbReference>
<organism evidence="2 3">
    <name type="scientific">Sphingopyxis flava</name>
    <dbReference type="NCBI Taxonomy" id="1507287"/>
    <lineage>
        <taxon>Bacteria</taxon>
        <taxon>Pseudomonadati</taxon>
        <taxon>Pseudomonadota</taxon>
        <taxon>Alphaproteobacteria</taxon>
        <taxon>Sphingomonadales</taxon>
        <taxon>Sphingomonadaceae</taxon>
        <taxon>Sphingopyxis</taxon>
    </lineage>
</organism>
<feature type="region of interest" description="Disordered" evidence="1">
    <location>
        <begin position="1"/>
        <end position="24"/>
    </location>
</feature>
<dbReference type="InterPro" id="IPR036866">
    <property type="entry name" value="RibonucZ/Hydroxyglut_hydro"/>
</dbReference>
<evidence type="ECO:0008006" key="4">
    <source>
        <dbReference type="Google" id="ProtNLM"/>
    </source>
</evidence>
<dbReference type="EMBL" id="FUYP01000008">
    <property type="protein sequence ID" value="SKB53375.1"/>
    <property type="molecule type" value="Genomic_DNA"/>
</dbReference>
<dbReference type="AlphaFoldDB" id="A0A1T5C1T0"/>
<reference evidence="3" key="1">
    <citation type="submission" date="2017-02" db="EMBL/GenBank/DDBJ databases">
        <authorList>
            <person name="Varghese N."/>
            <person name="Submissions S."/>
        </authorList>
    </citation>
    <scope>NUCLEOTIDE SEQUENCE [LARGE SCALE GENOMIC DNA]</scope>
    <source>
        <strain evidence="3">R11H</strain>
    </source>
</reference>
<accession>A0A1T5C1T0</accession>
<evidence type="ECO:0000313" key="3">
    <source>
        <dbReference type="Proteomes" id="UP000190044"/>
    </source>
</evidence>
<dbReference type="SUPFAM" id="SSF56281">
    <property type="entry name" value="Metallo-hydrolase/oxidoreductase"/>
    <property type="match status" value="1"/>
</dbReference>
<evidence type="ECO:0000256" key="1">
    <source>
        <dbReference type="SAM" id="MobiDB-lite"/>
    </source>
</evidence>
<protein>
    <recommendedName>
        <fullName evidence="4">DUF4336 domain-containing protein</fullName>
    </recommendedName>
</protein>
<evidence type="ECO:0000313" key="2">
    <source>
        <dbReference type="EMBL" id="SKB53375.1"/>
    </source>
</evidence>